<dbReference type="GeneID" id="7050396"/>
<dbReference type="EMBL" id="KE651167">
    <property type="protein sequence ID" value="EEB09741.1"/>
    <property type="molecule type" value="Genomic_DNA"/>
</dbReference>
<dbReference type="RefSeq" id="XP_002176034.1">
    <property type="nucleotide sequence ID" value="XM_002175998.2"/>
</dbReference>
<sequence>MLSINSDCVFKNVHSSIRLIRGVTQAKHDAVSLISFFIYNISHVLSYNHHKLFSQDIVYKRYFSTRSGPYVYRTEKYVSLQLSRNFEKLAKLLCSVQNDLLSLAQHYHDAKSVEQKYYFRREYVLKRKALTTIRHLRAPLLLTLQDMNILSCKCPKALLSLGELDRMLQSEDVGSWLSNLSGALKTNFLPNSVSHYNFLLARFLSRRFYFAVDIVWQAMRLAEVPVNDETVSLVTELYVNQQRWDALMIFFKHNYPQLTEPYASQFYASVLKVAIRNDNKCLISILYAVAHRRHYFDFRICELFLYDCIKHKYWQRGLIVYKYMLDACKSNDSISCRLRLAQIYWKLCSRCKKNALLTNKLSISMGSKPLSKTSVPYNLRRTADVLKVLDEFMYSKT</sequence>
<protein>
    <submittedName>
        <fullName evidence="1">Uncharacterized protein</fullName>
    </submittedName>
</protein>
<keyword evidence="2" id="KW-1185">Reference proteome</keyword>
<gene>
    <name evidence="1" type="ORF">SJAG_04967</name>
</gene>
<evidence type="ECO:0000313" key="1">
    <source>
        <dbReference type="EMBL" id="EEB09741.1"/>
    </source>
</evidence>
<dbReference type="JaponicusDB" id="SJAG_04967"/>
<dbReference type="AlphaFoldDB" id="B6K887"/>
<dbReference type="Proteomes" id="UP000001744">
    <property type="component" value="Unassembled WGS sequence"/>
</dbReference>
<proteinExistence type="predicted"/>
<dbReference type="HOGENOM" id="CLU_694752_0_0_1"/>
<accession>B6K887</accession>
<dbReference type="VEuPathDB" id="FungiDB:SJAG_04967"/>
<reference evidence="1 2" key="1">
    <citation type="journal article" date="2011" name="Science">
        <title>Comparative functional genomics of the fission yeasts.</title>
        <authorList>
            <person name="Rhind N."/>
            <person name="Chen Z."/>
            <person name="Yassour M."/>
            <person name="Thompson D.A."/>
            <person name="Haas B.J."/>
            <person name="Habib N."/>
            <person name="Wapinski I."/>
            <person name="Roy S."/>
            <person name="Lin M.F."/>
            <person name="Heiman D.I."/>
            <person name="Young S.K."/>
            <person name="Furuya K."/>
            <person name="Guo Y."/>
            <person name="Pidoux A."/>
            <person name="Chen H.M."/>
            <person name="Robbertse B."/>
            <person name="Goldberg J.M."/>
            <person name="Aoki K."/>
            <person name="Bayne E.H."/>
            <person name="Berlin A.M."/>
            <person name="Desjardins C.A."/>
            <person name="Dobbs E."/>
            <person name="Dukaj L."/>
            <person name="Fan L."/>
            <person name="FitzGerald M.G."/>
            <person name="French C."/>
            <person name="Gujja S."/>
            <person name="Hansen K."/>
            <person name="Keifenheim D."/>
            <person name="Levin J.Z."/>
            <person name="Mosher R.A."/>
            <person name="Mueller C.A."/>
            <person name="Pfiffner J."/>
            <person name="Priest M."/>
            <person name="Russ C."/>
            <person name="Smialowska A."/>
            <person name="Swoboda P."/>
            <person name="Sykes S.M."/>
            <person name="Vaughn M."/>
            <person name="Vengrova S."/>
            <person name="Yoder R."/>
            <person name="Zeng Q."/>
            <person name="Allshire R."/>
            <person name="Baulcombe D."/>
            <person name="Birren B.W."/>
            <person name="Brown W."/>
            <person name="Ekwall K."/>
            <person name="Kellis M."/>
            <person name="Leatherwood J."/>
            <person name="Levin H."/>
            <person name="Margalit H."/>
            <person name="Martienssen R."/>
            <person name="Nieduszynski C.A."/>
            <person name="Spatafora J.W."/>
            <person name="Friedman N."/>
            <person name="Dalgaard J.Z."/>
            <person name="Baumann P."/>
            <person name="Niki H."/>
            <person name="Regev A."/>
            <person name="Nusbaum C."/>
        </authorList>
    </citation>
    <scope>NUCLEOTIDE SEQUENCE [LARGE SCALE GENOMIC DNA]</scope>
    <source>
        <strain evidence="2">yFS275 / FY16936</strain>
    </source>
</reference>
<evidence type="ECO:0000313" key="2">
    <source>
        <dbReference type="Proteomes" id="UP000001744"/>
    </source>
</evidence>
<name>B6K887_SCHJY</name>
<organism evidence="1 2">
    <name type="scientific">Schizosaccharomyces japonicus (strain yFS275 / FY16936)</name>
    <name type="common">Fission yeast</name>
    <dbReference type="NCBI Taxonomy" id="402676"/>
    <lineage>
        <taxon>Eukaryota</taxon>
        <taxon>Fungi</taxon>
        <taxon>Dikarya</taxon>
        <taxon>Ascomycota</taxon>
        <taxon>Taphrinomycotina</taxon>
        <taxon>Schizosaccharomycetes</taxon>
        <taxon>Schizosaccharomycetales</taxon>
        <taxon>Schizosaccharomycetaceae</taxon>
        <taxon>Schizosaccharomyces</taxon>
    </lineage>
</organism>